<dbReference type="InterPro" id="IPR004942">
    <property type="entry name" value="Roadblock/LAMTOR2_dom"/>
</dbReference>
<evidence type="ECO:0000313" key="3">
    <source>
        <dbReference type="EMBL" id="CAD9067364.1"/>
    </source>
</evidence>
<comment type="similarity">
    <text evidence="1">Belongs to the GAMAD family.</text>
</comment>
<dbReference type="SUPFAM" id="SSF103196">
    <property type="entry name" value="Roadblock/LC7 domain"/>
    <property type="match status" value="1"/>
</dbReference>
<gene>
    <name evidence="3" type="ORF">VBRA1451_LOCUS22437</name>
</gene>
<dbReference type="Pfam" id="PF03259">
    <property type="entry name" value="Robl_LC7"/>
    <property type="match status" value="1"/>
</dbReference>
<dbReference type="Gene3D" id="3.30.450.30">
    <property type="entry name" value="Dynein light chain 2a, cytoplasmic"/>
    <property type="match status" value="1"/>
</dbReference>
<protein>
    <recommendedName>
        <fullName evidence="2">Roadblock/LAMTOR2 domain-containing protein</fullName>
    </recommendedName>
</protein>
<organism evidence="3">
    <name type="scientific">Vitrella brassicaformis</name>
    <dbReference type="NCBI Taxonomy" id="1169539"/>
    <lineage>
        <taxon>Eukaryota</taxon>
        <taxon>Sar</taxon>
        <taxon>Alveolata</taxon>
        <taxon>Colpodellida</taxon>
        <taxon>Vitrellaceae</taxon>
        <taxon>Vitrella</taxon>
    </lineage>
</organism>
<dbReference type="EMBL" id="HBGB01038067">
    <property type="protein sequence ID" value="CAD9067364.1"/>
    <property type="molecule type" value="Transcribed_RNA"/>
</dbReference>
<sequence length="122" mass="13605">MASTSSEVDEVLRAWCTDNPQVIGYVVMNSDGIPVKYHEKLPYDKAVQYAALLSDFCTSSRKCLKELLPYVENDLNAVRIRTKERTEIIVVSAMDYVLIVVQNCSGKPINYDEGEAAKPAEA</sequence>
<feature type="domain" description="Roadblock/LAMTOR2" evidence="2">
    <location>
        <begin position="9"/>
        <end position="102"/>
    </location>
</feature>
<reference evidence="3" key="1">
    <citation type="submission" date="2021-01" db="EMBL/GenBank/DDBJ databases">
        <authorList>
            <person name="Corre E."/>
            <person name="Pelletier E."/>
            <person name="Niang G."/>
            <person name="Scheremetjew M."/>
            <person name="Finn R."/>
            <person name="Kale V."/>
            <person name="Holt S."/>
            <person name="Cochrane G."/>
            <person name="Meng A."/>
            <person name="Brown T."/>
            <person name="Cohen L."/>
        </authorList>
    </citation>
    <scope>NUCLEOTIDE SEQUENCE</scope>
    <source>
        <strain evidence="3">CCMP3346</strain>
    </source>
</reference>
<proteinExistence type="inferred from homology"/>
<name>A0A7S1P7Z7_9ALVE</name>
<accession>A0A7S1P7Z7</accession>
<dbReference type="AlphaFoldDB" id="A0A7S1P7Z7"/>
<dbReference type="PANTHER" id="PTHR10779">
    <property type="entry name" value="DYNEIN LIGHT CHAIN ROADBLOCK"/>
    <property type="match status" value="1"/>
</dbReference>
<dbReference type="SMART" id="SM00960">
    <property type="entry name" value="Robl_LC7"/>
    <property type="match status" value="1"/>
</dbReference>
<evidence type="ECO:0000259" key="2">
    <source>
        <dbReference type="SMART" id="SM00960"/>
    </source>
</evidence>
<evidence type="ECO:0000256" key="1">
    <source>
        <dbReference type="ARBA" id="ARBA00007191"/>
    </source>
</evidence>